<feature type="compositionally biased region" description="Polar residues" evidence="1">
    <location>
        <begin position="121"/>
        <end position="130"/>
    </location>
</feature>
<keyword evidence="3" id="KW-0378">Hydrolase</keyword>
<evidence type="ECO:0000313" key="4">
    <source>
        <dbReference type="Proteomes" id="UP001611339"/>
    </source>
</evidence>
<evidence type="ECO:0000256" key="1">
    <source>
        <dbReference type="SAM" id="MobiDB-lite"/>
    </source>
</evidence>
<keyword evidence="4" id="KW-1185">Reference proteome</keyword>
<evidence type="ECO:0000259" key="2">
    <source>
        <dbReference type="Pfam" id="PF08924"/>
    </source>
</evidence>
<gene>
    <name evidence="3" type="ORF">ACH407_11155</name>
</gene>
<dbReference type="Pfam" id="PF08924">
    <property type="entry name" value="Rv2525c_GlyHyd-like"/>
    <property type="match status" value="1"/>
</dbReference>
<evidence type="ECO:0000313" key="3">
    <source>
        <dbReference type="EMBL" id="MFI1714117.1"/>
    </source>
</evidence>
<accession>A0ABW7U6T3</accession>
<organism evidence="3 4">
    <name type="scientific">Streptomyces litmocidini</name>
    <dbReference type="NCBI Taxonomy" id="67318"/>
    <lineage>
        <taxon>Bacteria</taxon>
        <taxon>Bacillati</taxon>
        <taxon>Actinomycetota</taxon>
        <taxon>Actinomycetes</taxon>
        <taxon>Kitasatosporales</taxon>
        <taxon>Streptomycetaceae</taxon>
        <taxon>Streptomyces</taxon>
    </lineage>
</organism>
<feature type="compositionally biased region" description="Basic residues" evidence="1">
    <location>
        <begin position="79"/>
        <end position="110"/>
    </location>
</feature>
<dbReference type="EMBL" id="JBIRUI010000004">
    <property type="protein sequence ID" value="MFI1714117.1"/>
    <property type="molecule type" value="Genomic_DNA"/>
</dbReference>
<sequence>MSSAGKTGTCPGTARRSRNPPRRSDDRGRNPRPLGRRGSQFKYGQGCVGATNAVEWAQAHRFKPGSITYFAVDYDARDRRRGLDRRRRLSHVRRRHHHRGVQPCHGRRLPVHQPRQDAQDPPSSASPGRR</sequence>
<proteinExistence type="predicted"/>
<dbReference type="InterPro" id="IPR015020">
    <property type="entry name" value="Rv2525c-like_Glyco_Hydro-like"/>
</dbReference>
<dbReference type="Gene3D" id="3.20.20.80">
    <property type="entry name" value="Glycosidases"/>
    <property type="match status" value="1"/>
</dbReference>
<comment type="caution">
    <text evidence="3">The sequence shown here is derived from an EMBL/GenBank/DDBJ whole genome shotgun (WGS) entry which is preliminary data.</text>
</comment>
<feature type="domain" description="Rv2525c-like glycoside hydrolase-like" evidence="2">
    <location>
        <begin position="36"/>
        <end position="79"/>
    </location>
</feature>
<name>A0ABW7U6T3_9ACTN</name>
<reference evidence="3 4" key="1">
    <citation type="submission" date="2024-10" db="EMBL/GenBank/DDBJ databases">
        <title>The Natural Products Discovery Center: Release of the First 8490 Sequenced Strains for Exploring Actinobacteria Biosynthetic Diversity.</title>
        <authorList>
            <person name="Kalkreuter E."/>
            <person name="Kautsar S.A."/>
            <person name="Yang D."/>
            <person name="Bader C.D."/>
            <person name="Teijaro C.N."/>
            <person name="Fluegel L."/>
            <person name="Davis C.M."/>
            <person name="Simpson J.R."/>
            <person name="Lauterbach L."/>
            <person name="Steele A.D."/>
            <person name="Gui C."/>
            <person name="Meng S."/>
            <person name="Li G."/>
            <person name="Viehrig K."/>
            <person name="Ye F."/>
            <person name="Su P."/>
            <person name="Kiefer A.F."/>
            <person name="Nichols A."/>
            <person name="Cepeda A.J."/>
            <person name="Yan W."/>
            <person name="Fan B."/>
            <person name="Jiang Y."/>
            <person name="Adhikari A."/>
            <person name="Zheng C.-J."/>
            <person name="Schuster L."/>
            <person name="Cowan T.M."/>
            <person name="Smanski M.J."/>
            <person name="Chevrette M.G."/>
            <person name="De Carvalho L.P.S."/>
            <person name="Shen B."/>
        </authorList>
    </citation>
    <scope>NUCLEOTIDE SEQUENCE [LARGE SCALE GENOMIC DNA]</scope>
    <source>
        <strain evidence="3 4">NPDC020602</strain>
    </source>
</reference>
<protein>
    <submittedName>
        <fullName evidence="3">Glycoside hydrolase domain-containing protein</fullName>
    </submittedName>
</protein>
<dbReference type="Proteomes" id="UP001611339">
    <property type="component" value="Unassembled WGS sequence"/>
</dbReference>
<feature type="region of interest" description="Disordered" evidence="1">
    <location>
        <begin position="75"/>
        <end position="130"/>
    </location>
</feature>
<dbReference type="RefSeq" id="WP_398708910.1">
    <property type="nucleotide sequence ID" value="NZ_JBIRUI010000004.1"/>
</dbReference>
<dbReference type="GO" id="GO:0016787">
    <property type="term" value="F:hydrolase activity"/>
    <property type="evidence" value="ECO:0007669"/>
    <property type="project" value="UniProtKB-KW"/>
</dbReference>
<feature type="region of interest" description="Disordered" evidence="1">
    <location>
        <begin position="1"/>
        <end position="45"/>
    </location>
</feature>